<feature type="domain" description="FAD-binding FR-type" evidence="12">
    <location>
        <begin position="184"/>
        <end position="403"/>
    </location>
</feature>
<evidence type="ECO:0000256" key="11">
    <source>
        <dbReference type="ARBA" id="ARBA00023192"/>
    </source>
</evidence>
<keyword evidence="6" id="KW-0479">Metal-binding</keyword>
<evidence type="ECO:0000256" key="7">
    <source>
        <dbReference type="ARBA" id="ARBA00022827"/>
    </source>
</evidence>
<dbReference type="Gene3D" id="2.40.30.10">
    <property type="entry name" value="Translation factors"/>
    <property type="match status" value="1"/>
</dbReference>
<evidence type="ECO:0000256" key="3">
    <source>
        <dbReference type="ARBA" id="ARBA00022485"/>
    </source>
</evidence>
<evidence type="ECO:0000256" key="5">
    <source>
        <dbReference type="ARBA" id="ARBA00022643"/>
    </source>
</evidence>
<dbReference type="PANTHER" id="PTHR19384:SF128">
    <property type="entry name" value="NADPH OXIDOREDUCTASE A"/>
    <property type="match status" value="1"/>
</dbReference>
<dbReference type="Pfam" id="PF00667">
    <property type="entry name" value="FAD_binding_1"/>
    <property type="match status" value="1"/>
</dbReference>
<evidence type="ECO:0000259" key="13">
    <source>
        <dbReference type="PROSITE" id="PS51656"/>
    </source>
</evidence>
<dbReference type="PROSITE" id="PS51384">
    <property type="entry name" value="FAD_FR"/>
    <property type="match status" value="1"/>
</dbReference>
<keyword evidence="3" id="KW-0004">4Fe-4S</keyword>
<dbReference type="Gene3D" id="3.40.50.80">
    <property type="entry name" value="Nucleotide-binding domain of ferredoxin-NADP reductase (FNR) module"/>
    <property type="match status" value="1"/>
</dbReference>
<dbReference type="PANTHER" id="PTHR19384">
    <property type="entry name" value="NITRIC OXIDE SYNTHASE-RELATED"/>
    <property type="match status" value="1"/>
</dbReference>
<dbReference type="InterPro" id="IPR017938">
    <property type="entry name" value="Riboflavin_synthase-like_b-brl"/>
</dbReference>
<dbReference type="PRINTS" id="PR00371">
    <property type="entry name" value="FPNCR"/>
</dbReference>
<comment type="cofactor">
    <cofactor evidence="2">
        <name>FAD</name>
        <dbReference type="ChEBI" id="CHEBI:57692"/>
    </cofactor>
</comment>
<dbReference type="EMBL" id="JBGUBD010000010">
    <property type="protein sequence ID" value="MFA9479583.1"/>
    <property type="molecule type" value="Genomic_DNA"/>
</dbReference>
<evidence type="ECO:0000256" key="1">
    <source>
        <dbReference type="ARBA" id="ARBA00001917"/>
    </source>
</evidence>
<dbReference type="GO" id="GO:0004783">
    <property type="term" value="F:sulfite reductase (NADPH) activity"/>
    <property type="evidence" value="ECO:0007669"/>
    <property type="project" value="UniProtKB-EC"/>
</dbReference>
<sequence length="553" mass="60284">MMRQVPTIPDNAPFNAAQRAWLNGFFAGLAGEGAASDAGATSVAPAEQAAAAQTWRDVDDEDVEYDWHDPAMPMDERMKLAADKPLELRLMAAMAQLDCGSCGYLCRSYAKALADGDDGDMGKCVPGGKQTARMIKQIMKDAGDEAPGAKGDAAGNVTGNGQVEVRSQGKAIVDEDGRPKYGRDHPFPAPTLAVRTLTGETSAKDVRFVSLSIAGSGMSYKAGDSLGVFPKNCYESVDALVRLTGFGGGELVPLPDGRVMTFREALIEWCDIDNPSDELYELLASHASSDEAKLLKQASEGLAVDGLVDEARVIDVMARFRSARPSPVKLVEALDRLQPRLYSIASSPRRYPDEIHLCVGVVRYMQAGRRRKGVASTFLAERLASYEPVPAYVQGSHGFAPPSEGERDVIMVGPGTGIAPFRAFLQEREATQAKGRNWLVFGDQHSASDFLFKDELEQYRDAGVLTRLSTAFSRDQDEKIYVQHRMLEHGAEMWQWLDGGACFYVCGDATRMAGDVDAALHAIIAEHGRMSEAEAKAYVKRMTDDRRYLRDVY</sequence>
<keyword evidence="5" id="KW-0288">FMN</keyword>
<keyword evidence="11" id="KW-0028">Amino-acid biosynthesis</keyword>
<dbReference type="NCBIfam" id="NF004859">
    <property type="entry name" value="PRK06214.1"/>
    <property type="match status" value="1"/>
</dbReference>
<evidence type="ECO:0000259" key="12">
    <source>
        <dbReference type="PROSITE" id="PS51384"/>
    </source>
</evidence>
<keyword evidence="9" id="KW-0408">Iron</keyword>
<dbReference type="InterPro" id="IPR017927">
    <property type="entry name" value="FAD-bd_FR_type"/>
</dbReference>
<protein>
    <submittedName>
        <fullName evidence="14">Sulfite reductase subunit alpha</fullName>
        <ecNumber evidence="14">1.8.1.2</ecNumber>
    </submittedName>
</protein>
<dbReference type="Proteomes" id="UP001575105">
    <property type="component" value="Unassembled WGS sequence"/>
</dbReference>
<name>A0ABV4U9A2_9BACT</name>
<keyword evidence="7" id="KW-0274">FAD</keyword>
<dbReference type="InterPro" id="IPR023173">
    <property type="entry name" value="NADPH_Cyt_P450_Rdtase_alpha"/>
</dbReference>
<keyword evidence="8 14" id="KW-0560">Oxidoreductase</keyword>
<evidence type="ECO:0000256" key="10">
    <source>
        <dbReference type="ARBA" id="ARBA00023014"/>
    </source>
</evidence>
<dbReference type="InterPro" id="IPR007202">
    <property type="entry name" value="4Fe-4S_dom"/>
</dbReference>
<dbReference type="SUPFAM" id="SSF63380">
    <property type="entry name" value="Riboflavin synthase domain-like"/>
    <property type="match status" value="1"/>
</dbReference>
<evidence type="ECO:0000313" key="15">
    <source>
        <dbReference type="Proteomes" id="UP001575105"/>
    </source>
</evidence>
<dbReference type="RefSeq" id="WP_425346509.1">
    <property type="nucleotide sequence ID" value="NZ_JBGUBD010000010.1"/>
</dbReference>
<organism evidence="14 15">
    <name type="scientific">Natronomicrosphaera hydrolytica</name>
    <dbReference type="NCBI Taxonomy" id="3242702"/>
    <lineage>
        <taxon>Bacteria</taxon>
        <taxon>Pseudomonadati</taxon>
        <taxon>Planctomycetota</taxon>
        <taxon>Phycisphaerae</taxon>
        <taxon>Phycisphaerales</taxon>
        <taxon>Phycisphaeraceae</taxon>
        <taxon>Natronomicrosphaera</taxon>
    </lineage>
</organism>
<accession>A0ABV4U9A2</accession>
<evidence type="ECO:0000256" key="9">
    <source>
        <dbReference type="ARBA" id="ARBA00023004"/>
    </source>
</evidence>
<reference evidence="14 15" key="1">
    <citation type="submission" date="2024-08" db="EMBL/GenBank/DDBJ databases">
        <title>Whole-genome sequencing of halo(alkali)philic microorganisms from hypersaline lakes.</title>
        <authorList>
            <person name="Sorokin D.Y."/>
            <person name="Merkel A.Y."/>
            <person name="Messina E."/>
            <person name="Yakimov M."/>
        </authorList>
    </citation>
    <scope>NUCLEOTIDE SEQUENCE [LARGE SCALE GENOMIC DNA]</scope>
    <source>
        <strain evidence="14 15">AB-hyl4</strain>
    </source>
</reference>
<gene>
    <name evidence="14" type="ORF">ACERK3_14940</name>
</gene>
<dbReference type="Pfam" id="PF00175">
    <property type="entry name" value="NAD_binding_1"/>
    <property type="match status" value="1"/>
</dbReference>
<evidence type="ECO:0000313" key="14">
    <source>
        <dbReference type="EMBL" id="MFA9479583.1"/>
    </source>
</evidence>
<dbReference type="InterPro" id="IPR039261">
    <property type="entry name" value="FNR_nucleotide-bd"/>
</dbReference>
<feature type="domain" description="4Fe-4S" evidence="13">
    <location>
        <begin position="82"/>
        <end position="141"/>
    </location>
</feature>
<keyword evidence="4" id="KW-0285">Flavoprotein</keyword>
<evidence type="ECO:0000256" key="8">
    <source>
        <dbReference type="ARBA" id="ARBA00023002"/>
    </source>
</evidence>
<dbReference type="Gene3D" id="1.20.990.10">
    <property type="entry name" value="NADPH-cytochrome p450 Reductase, Chain A, domain 3"/>
    <property type="match status" value="1"/>
</dbReference>
<dbReference type="SUPFAM" id="SSF52343">
    <property type="entry name" value="Ferredoxin reductase-like, C-terminal NADP-linked domain"/>
    <property type="match status" value="1"/>
</dbReference>
<dbReference type="CDD" id="cd06199">
    <property type="entry name" value="SiR"/>
    <property type="match status" value="1"/>
</dbReference>
<keyword evidence="10" id="KW-0411">Iron-sulfur</keyword>
<dbReference type="Gene3D" id="1.10.15.40">
    <property type="entry name" value="Electron transport complex subunit B, putative Fe-S cluster"/>
    <property type="match status" value="1"/>
</dbReference>
<comment type="cofactor">
    <cofactor evidence="1">
        <name>FMN</name>
        <dbReference type="ChEBI" id="CHEBI:58210"/>
    </cofactor>
</comment>
<evidence type="ECO:0000256" key="6">
    <source>
        <dbReference type="ARBA" id="ARBA00022723"/>
    </source>
</evidence>
<dbReference type="InterPro" id="IPR001709">
    <property type="entry name" value="Flavoprot_Pyr_Nucl_cyt_Rdtase"/>
</dbReference>
<evidence type="ECO:0000256" key="4">
    <source>
        <dbReference type="ARBA" id="ARBA00022630"/>
    </source>
</evidence>
<dbReference type="PROSITE" id="PS51656">
    <property type="entry name" value="4FE4S"/>
    <property type="match status" value="1"/>
</dbReference>
<dbReference type="InterPro" id="IPR003097">
    <property type="entry name" value="CysJ-like_FAD-binding"/>
</dbReference>
<evidence type="ECO:0000256" key="2">
    <source>
        <dbReference type="ARBA" id="ARBA00001974"/>
    </source>
</evidence>
<proteinExistence type="predicted"/>
<dbReference type="EC" id="1.8.1.2" evidence="14"/>
<keyword evidence="11" id="KW-0198">Cysteine biosynthesis</keyword>
<keyword evidence="15" id="KW-1185">Reference proteome</keyword>
<dbReference type="InterPro" id="IPR001433">
    <property type="entry name" value="OxRdtase_FAD/NAD-bd"/>
</dbReference>
<comment type="caution">
    <text evidence="14">The sequence shown here is derived from an EMBL/GenBank/DDBJ whole genome shotgun (WGS) entry which is preliminary data.</text>
</comment>